<evidence type="ECO:0000313" key="2">
    <source>
        <dbReference type="Proteomes" id="UP001064933"/>
    </source>
</evidence>
<keyword evidence="2" id="KW-1185">Reference proteome</keyword>
<reference evidence="1" key="1">
    <citation type="submission" date="2022-10" db="EMBL/GenBank/DDBJ databases">
        <title>Characterization and whole genome sequencing of a new Roseateles species, isolated from fresh water.</title>
        <authorList>
            <person name="Guliayeva D.Y."/>
            <person name="Akhremchuk A.E."/>
            <person name="Sikolenko M.A."/>
            <person name="Valentovich L.N."/>
            <person name="Sidarenka A.V."/>
        </authorList>
    </citation>
    <scope>NUCLEOTIDE SEQUENCE</scope>
    <source>
        <strain evidence="1">BIM B-1768</strain>
    </source>
</reference>
<dbReference type="Proteomes" id="UP001064933">
    <property type="component" value="Chromosome"/>
</dbReference>
<sequence length="107" mass="12021">MKRPEVAMLNAIPPHLMPESAQAPWGVMPELGLTVGGPAEMGELLRLQDLMADCGLALQPTRMLYDRHYALDRLMQAHARGDERLQSLAQSLFDAYQRRGEWIGLVH</sequence>
<dbReference type="EMBL" id="CP104562">
    <property type="protein sequence ID" value="UXH76993.1"/>
    <property type="molecule type" value="Genomic_DNA"/>
</dbReference>
<gene>
    <name evidence="1" type="ORF">N4261_18465</name>
</gene>
<proteinExistence type="predicted"/>
<organism evidence="1 2">
    <name type="scientific">Roseateles amylovorans</name>
    <dbReference type="NCBI Taxonomy" id="2978473"/>
    <lineage>
        <taxon>Bacteria</taxon>
        <taxon>Pseudomonadati</taxon>
        <taxon>Pseudomonadota</taxon>
        <taxon>Betaproteobacteria</taxon>
        <taxon>Burkholderiales</taxon>
        <taxon>Sphaerotilaceae</taxon>
        <taxon>Roseateles</taxon>
    </lineage>
</organism>
<name>A0ABY6AXF7_9BURK</name>
<evidence type="ECO:0000313" key="1">
    <source>
        <dbReference type="EMBL" id="UXH76993.1"/>
    </source>
</evidence>
<protein>
    <submittedName>
        <fullName evidence="1">Uncharacterized protein</fullName>
    </submittedName>
</protein>
<accession>A0ABY6AXF7</accession>
<dbReference type="RefSeq" id="WP_261756734.1">
    <property type="nucleotide sequence ID" value="NZ_CP104562.2"/>
</dbReference>